<dbReference type="Proteomes" id="UP000499080">
    <property type="component" value="Unassembled WGS sequence"/>
</dbReference>
<feature type="compositionally biased region" description="Basic and acidic residues" evidence="1">
    <location>
        <begin position="24"/>
        <end position="34"/>
    </location>
</feature>
<accession>A0A4Y2KK48</accession>
<comment type="caution">
    <text evidence="2">The sequence shown here is derived from an EMBL/GenBank/DDBJ whole genome shotgun (WGS) entry which is preliminary data.</text>
</comment>
<feature type="region of interest" description="Disordered" evidence="1">
    <location>
        <begin position="1"/>
        <end position="74"/>
    </location>
</feature>
<dbReference type="EMBL" id="BGPR01114764">
    <property type="protein sequence ID" value="GBN01957.1"/>
    <property type="molecule type" value="Genomic_DNA"/>
</dbReference>
<keyword evidence="3" id="KW-1185">Reference proteome</keyword>
<sequence length="74" mass="8798">AYSIHFTTRRSSVPNVPQRKYTRKSREDFSRTQGEEAQNAYSIHFTTRRSSVPNVPQRKYTRKSREDFSRTQGE</sequence>
<organism evidence="2 3">
    <name type="scientific">Araneus ventricosus</name>
    <name type="common">Orbweaver spider</name>
    <name type="synonym">Epeira ventricosa</name>
    <dbReference type="NCBI Taxonomy" id="182803"/>
    <lineage>
        <taxon>Eukaryota</taxon>
        <taxon>Metazoa</taxon>
        <taxon>Ecdysozoa</taxon>
        <taxon>Arthropoda</taxon>
        <taxon>Chelicerata</taxon>
        <taxon>Arachnida</taxon>
        <taxon>Araneae</taxon>
        <taxon>Araneomorphae</taxon>
        <taxon>Entelegynae</taxon>
        <taxon>Araneoidea</taxon>
        <taxon>Araneidae</taxon>
        <taxon>Araneus</taxon>
    </lineage>
</organism>
<reference evidence="2 3" key="1">
    <citation type="journal article" date="2019" name="Sci. Rep.">
        <title>Orb-weaving spider Araneus ventricosus genome elucidates the spidroin gene catalogue.</title>
        <authorList>
            <person name="Kono N."/>
            <person name="Nakamura H."/>
            <person name="Ohtoshi R."/>
            <person name="Moran D.A.P."/>
            <person name="Shinohara A."/>
            <person name="Yoshida Y."/>
            <person name="Fujiwara M."/>
            <person name="Mori M."/>
            <person name="Tomita M."/>
            <person name="Arakawa K."/>
        </authorList>
    </citation>
    <scope>NUCLEOTIDE SEQUENCE [LARGE SCALE GENOMIC DNA]</scope>
</reference>
<dbReference type="AlphaFoldDB" id="A0A4Y2KK48"/>
<evidence type="ECO:0000313" key="3">
    <source>
        <dbReference type="Proteomes" id="UP000499080"/>
    </source>
</evidence>
<feature type="compositionally biased region" description="Basic and acidic residues" evidence="1">
    <location>
        <begin position="63"/>
        <end position="74"/>
    </location>
</feature>
<feature type="non-terminal residue" evidence="2">
    <location>
        <position position="1"/>
    </location>
</feature>
<proteinExistence type="predicted"/>
<name>A0A4Y2KK48_ARAVE</name>
<evidence type="ECO:0000256" key="1">
    <source>
        <dbReference type="SAM" id="MobiDB-lite"/>
    </source>
</evidence>
<feature type="compositionally biased region" description="Polar residues" evidence="1">
    <location>
        <begin position="1"/>
        <end position="15"/>
    </location>
</feature>
<gene>
    <name evidence="2" type="ORF">AVEN_56077_1</name>
</gene>
<protein>
    <submittedName>
        <fullName evidence="2">Uncharacterized protein</fullName>
    </submittedName>
</protein>
<evidence type="ECO:0000313" key="2">
    <source>
        <dbReference type="EMBL" id="GBN01957.1"/>
    </source>
</evidence>
<feature type="compositionally biased region" description="Polar residues" evidence="1">
    <location>
        <begin position="35"/>
        <end position="54"/>
    </location>
</feature>